<gene>
    <name evidence="1" type="primary">anmK</name>
    <name evidence="2" type="ORF">CWE06_07040</name>
</gene>
<evidence type="ECO:0000313" key="2">
    <source>
        <dbReference type="EMBL" id="RUO19787.1"/>
    </source>
</evidence>
<dbReference type="PANTHER" id="PTHR30605">
    <property type="entry name" value="ANHYDRO-N-ACETYLMURAMIC ACID KINASE"/>
    <property type="match status" value="1"/>
</dbReference>
<dbReference type="Pfam" id="PF03702">
    <property type="entry name" value="AnmK"/>
    <property type="match status" value="1"/>
</dbReference>
<dbReference type="PANTHER" id="PTHR30605:SF0">
    <property type="entry name" value="ANHYDRO-N-ACETYLMURAMIC ACID KINASE"/>
    <property type="match status" value="1"/>
</dbReference>
<feature type="binding site" evidence="1">
    <location>
        <begin position="15"/>
        <end position="22"/>
    </location>
    <ligand>
        <name>ATP</name>
        <dbReference type="ChEBI" id="CHEBI:30616"/>
    </ligand>
</feature>
<evidence type="ECO:0000313" key="3">
    <source>
        <dbReference type="Proteomes" id="UP000288212"/>
    </source>
</evidence>
<protein>
    <recommendedName>
        <fullName evidence="1">Anhydro-N-acetylmuramic acid kinase</fullName>
        <ecNumber evidence="1">2.7.1.170</ecNumber>
    </recommendedName>
    <alternativeName>
        <fullName evidence="1">AnhMurNAc kinase</fullName>
    </alternativeName>
</protein>
<comment type="catalytic activity">
    <reaction evidence="1">
        <text>1,6-anhydro-N-acetyl-beta-muramate + ATP + H2O = N-acetyl-D-muramate 6-phosphate + ADP + H(+)</text>
        <dbReference type="Rhea" id="RHEA:24952"/>
        <dbReference type="ChEBI" id="CHEBI:15377"/>
        <dbReference type="ChEBI" id="CHEBI:15378"/>
        <dbReference type="ChEBI" id="CHEBI:30616"/>
        <dbReference type="ChEBI" id="CHEBI:58690"/>
        <dbReference type="ChEBI" id="CHEBI:58722"/>
        <dbReference type="ChEBI" id="CHEBI:456216"/>
        <dbReference type="EC" id="2.7.1.170"/>
    </reaction>
</comment>
<dbReference type="InterPro" id="IPR043129">
    <property type="entry name" value="ATPase_NBD"/>
</dbReference>
<dbReference type="GO" id="GO:0016773">
    <property type="term" value="F:phosphotransferase activity, alcohol group as acceptor"/>
    <property type="evidence" value="ECO:0007669"/>
    <property type="project" value="UniProtKB-UniRule"/>
</dbReference>
<dbReference type="EMBL" id="PIPI01000004">
    <property type="protein sequence ID" value="RUO19787.1"/>
    <property type="molecule type" value="Genomic_DNA"/>
</dbReference>
<dbReference type="GO" id="GO:0016301">
    <property type="term" value="F:kinase activity"/>
    <property type="evidence" value="ECO:0007669"/>
    <property type="project" value="UniProtKB-KW"/>
</dbReference>
<organism evidence="2 3">
    <name type="scientific">Aliidiomarina haloalkalitolerans</name>
    <dbReference type="NCBI Taxonomy" id="859059"/>
    <lineage>
        <taxon>Bacteria</taxon>
        <taxon>Pseudomonadati</taxon>
        <taxon>Pseudomonadota</taxon>
        <taxon>Gammaproteobacteria</taxon>
        <taxon>Alteromonadales</taxon>
        <taxon>Idiomarinaceae</taxon>
        <taxon>Aliidiomarina</taxon>
    </lineage>
</organism>
<dbReference type="AlphaFoldDB" id="A0A432VTJ3"/>
<dbReference type="Gene3D" id="3.30.420.40">
    <property type="match status" value="2"/>
</dbReference>
<keyword evidence="1" id="KW-0119">Carbohydrate metabolism</keyword>
<keyword evidence="1" id="KW-0808">Transferase</keyword>
<dbReference type="GO" id="GO:0005524">
    <property type="term" value="F:ATP binding"/>
    <property type="evidence" value="ECO:0007669"/>
    <property type="project" value="UniProtKB-UniRule"/>
</dbReference>
<dbReference type="GO" id="GO:0097175">
    <property type="term" value="P:1,6-anhydro-N-acetyl-beta-muramic acid catabolic process"/>
    <property type="evidence" value="ECO:0007669"/>
    <property type="project" value="UniProtKB-UniRule"/>
</dbReference>
<dbReference type="Proteomes" id="UP000288212">
    <property type="component" value="Unassembled WGS sequence"/>
</dbReference>
<comment type="pathway">
    <text evidence="1">Amino-sugar metabolism; 1,6-anhydro-N-acetylmuramate degradation.</text>
</comment>
<evidence type="ECO:0000256" key="1">
    <source>
        <dbReference type="HAMAP-Rule" id="MF_01270"/>
    </source>
</evidence>
<keyword evidence="1" id="KW-0547">Nucleotide-binding</keyword>
<dbReference type="CDD" id="cd24050">
    <property type="entry name" value="ASKHA_NBD_ANMK"/>
    <property type="match status" value="1"/>
</dbReference>
<comment type="pathway">
    <text evidence="1">Cell wall biogenesis; peptidoglycan recycling.</text>
</comment>
<comment type="similarity">
    <text evidence="1">Belongs to the anhydro-N-acetylmuramic acid kinase family.</text>
</comment>
<reference evidence="2 3" key="1">
    <citation type="journal article" date="2011" name="Front. Microbiol.">
        <title>Genomic signatures of strain selection and enhancement in Bacillus atrophaeus var. globigii, a historical biowarfare simulant.</title>
        <authorList>
            <person name="Gibbons H.S."/>
            <person name="Broomall S.M."/>
            <person name="McNew L.A."/>
            <person name="Daligault H."/>
            <person name="Chapman C."/>
            <person name="Bruce D."/>
            <person name="Karavis M."/>
            <person name="Krepps M."/>
            <person name="McGregor P.A."/>
            <person name="Hong C."/>
            <person name="Park K.H."/>
            <person name="Akmal A."/>
            <person name="Feldman A."/>
            <person name="Lin J.S."/>
            <person name="Chang W.E."/>
            <person name="Higgs B.W."/>
            <person name="Demirev P."/>
            <person name="Lindquist J."/>
            <person name="Liem A."/>
            <person name="Fochler E."/>
            <person name="Read T.D."/>
            <person name="Tapia R."/>
            <person name="Johnson S."/>
            <person name="Bishop-Lilly K.A."/>
            <person name="Detter C."/>
            <person name="Han C."/>
            <person name="Sozhamannan S."/>
            <person name="Rosenzweig C.N."/>
            <person name="Skowronski E.W."/>
        </authorList>
    </citation>
    <scope>NUCLEOTIDE SEQUENCE [LARGE SCALE GENOMIC DNA]</scope>
    <source>
        <strain evidence="2 3">AK5</strain>
    </source>
</reference>
<dbReference type="NCBIfam" id="NF007139">
    <property type="entry name" value="PRK09585.1-3"/>
    <property type="match status" value="1"/>
</dbReference>
<dbReference type="EC" id="2.7.1.170" evidence="1"/>
<comment type="function">
    <text evidence="1">Catalyzes the specific phosphorylation of 1,6-anhydro-N-acetylmuramic acid (anhMurNAc) with the simultaneous cleavage of the 1,6-anhydro ring, generating MurNAc-6-P. Is required for the utilization of anhMurNAc either imported from the medium or derived from its own cell wall murein, and thus plays a role in cell wall recycling.</text>
</comment>
<proteinExistence type="inferred from homology"/>
<dbReference type="SUPFAM" id="SSF53067">
    <property type="entry name" value="Actin-like ATPase domain"/>
    <property type="match status" value="1"/>
</dbReference>
<dbReference type="HAMAP" id="MF_01270">
    <property type="entry name" value="AnhMurNAc_kinase"/>
    <property type="match status" value="1"/>
</dbReference>
<dbReference type="RefSeq" id="WP_126792563.1">
    <property type="nucleotide sequence ID" value="NZ_PIPI01000004.1"/>
</dbReference>
<dbReference type="GO" id="GO:0006040">
    <property type="term" value="P:amino sugar metabolic process"/>
    <property type="evidence" value="ECO:0007669"/>
    <property type="project" value="InterPro"/>
</dbReference>
<accession>A0A432VTJ3</accession>
<keyword evidence="3" id="KW-1185">Reference proteome</keyword>
<dbReference type="GO" id="GO:0009254">
    <property type="term" value="P:peptidoglycan turnover"/>
    <property type="evidence" value="ECO:0007669"/>
    <property type="project" value="UniProtKB-UniRule"/>
</dbReference>
<sequence>MANSAHELYIGILSGTSLDGLDLVLTAIDPAGTISHRAAMSWPLPDDLRNLCQTLCTPGHDELVRYGTADRLFATVAAAGVQALLEQEQLQPEDIRAIGSHGQTVRHHPDKAPGFSLQLGCPHTLAASTGIDVVAQFRQKDIALGGEGAPLAPAFHQQVFTSAEHDRVVVNIGGIANVTYLPADAKSAPLGFDTGPGNTLLDYWIYRHHQQHYDLHGHWAASGRINDDLLNLLLNDSYFRRPAPKSTGREYFTPQWLHRSLERFEPLPPADVQATLVELTVRTMIEGIQQACPAPCSDENAAIDIYVCGGGAHNRYLLERCALALPAANWQTTAALGIHPDWVEGALFAWLAWSHVHKKAPDLRAVTGASRPSILGAYYLSK</sequence>
<name>A0A432VTJ3_9GAMM</name>
<keyword evidence="1 2" id="KW-0418">Kinase</keyword>
<keyword evidence="1" id="KW-0067">ATP-binding</keyword>
<dbReference type="InterPro" id="IPR005338">
    <property type="entry name" value="Anhydro_N_Ac-Mur_kinase"/>
</dbReference>
<dbReference type="OrthoDB" id="9763949at2"/>
<comment type="caution">
    <text evidence="2">The sequence shown here is derived from an EMBL/GenBank/DDBJ whole genome shotgun (WGS) entry which is preliminary data.</text>
</comment>
<dbReference type="UniPathway" id="UPA00544"/>
<dbReference type="UniPathway" id="UPA00343"/>